<comment type="similarity">
    <text evidence="2">Belongs to the GST superfamily.</text>
</comment>
<organism evidence="5 6">
    <name type="scientific">Tigriopus californicus</name>
    <name type="common">Marine copepod</name>
    <dbReference type="NCBI Taxonomy" id="6832"/>
    <lineage>
        <taxon>Eukaryota</taxon>
        <taxon>Metazoa</taxon>
        <taxon>Ecdysozoa</taxon>
        <taxon>Arthropoda</taxon>
        <taxon>Crustacea</taxon>
        <taxon>Multicrustacea</taxon>
        <taxon>Hexanauplia</taxon>
        <taxon>Copepoda</taxon>
        <taxon>Harpacticoida</taxon>
        <taxon>Harpacticidae</taxon>
        <taxon>Tigriopus</taxon>
    </lineage>
</organism>
<dbReference type="InterPro" id="IPR004045">
    <property type="entry name" value="Glutathione_S-Trfase_N"/>
</dbReference>
<dbReference type="EMBL" id="VCGU01000004">
    <property type="protein sequence ID" value="TRY77086.1"/>
    <property type="molecule type" value="Genomic_DNA"/>
</dbReference>
<dbReference type="SFLD" id="SFLDS00019">
    <property type="entry name" value="Glutathione_Transferase_(cytos"/>
    <property type="match status" value="1"/>
</dbReference>
<dbReference type="SFLD" id="SFLDG01153">
    <property type="entry name" value="Main.4:_Theta-like"/>
    <property type="match status" value="1"/>
</dbReference>
<comment type="subunit">
    <text evidence="1">Homodimer.</text>
</comment>
<dbReference type="InterPro" id="IPR040079">
    <property type="entry name" value="Glutathione_S-Trfase"/>
</dbReference>
<dbReference type="STRING" id="6832.A0A553PHD2"/>
<name>A0A553PHD2_TIGCA</name>
<evidence type="ECO:0000313" key="6">
    <source>
        <dbReference type="Proteomes" id="UP000318571"/>
    </source>
</evidence>
<dbReference type="PANTHER" id="PTHR43969:SF9">
    <property type="entry name" value="GLUTATHIONE S TRANSFERASE D10, ISOFORM A-RELATED"/>
    <property type="match status" value="1"/>
</dbReference>
<dbReference type="SUPFAM" id="SSF47616">
    <property type="entry name" value="GST C-terminal domain-like"/>
    <property type="match status" value="1"/>
</dbReference>
<evidence type="ECO:0000259" key="4">
    <source>
        <dbReference type="PROSITE" id="PS50405"/>
    </source>
</evidence>
<dbReference type="InterPro" id="IPR004046">
    <property type="entry name" value="GST_C"/>
</dbReference>
<accession>A0A553PHD2</accession>
<protein>
    <submittedName>
        <fullName evidence="5">Uncharacterized protein</fullName>
    </submittedName>
</protein>
<reference evidence="5 6" key="1">
    <citation type="journal article" date="2018" name="Nat. Ecol. Evol.">
        <title>Genomic signatures of mitonuclear coevolution across populations of Tigriopus californicus.</title>
        <authorList>
            <person name="Barreto F.S."/>
            <person name="Watson E.T."/>
            <person name="Lima T.G."/>
            <person name="Willett C.S."/>
            <person name="Edmands S."/>
            <person name="Li W."/>
            <person name="Burton R.S."/>
        </authorList>
    </citation>
    <scope>NUCLEOTIDE SEQUENCE [LARGE SCALE GENOMIC DNA]</scope>
    <source>
        <strain evidence="5 6">San Diego</strain>
    </source>
</reference>
<dbReference type="SFLD" id="SFLDG00358">
    <property type="entry name" value="Main_(cytGST)"/>
    <property type="match status" value="1"/>
</dbReference>
<keyword evidence="6" id="KW-1185">Reference proteome</keyword>
<dbReference type="GO" id="GO:0006749">
    <property type="term" value="P:glutathione metabolic process"/>
    <property type="evidence" value="ECO:0007669"/>
    <property type="project" value="TreeGrafter"/>
</dbReference>
<dbReference type="Gene3D" id="1.20.1050.10">
    <property type="match status" value="1"/>
</dbReference>
<dbReference type="Proteomes" id="UP000318571">
    <property type="component" value="Chromosome 5"/>
</dbReference>
<dbReference type="GO" id="GO:0004364">
    <property type="term" value="F:glutathione transferase activity"/>
    <property type="evidence" value="ECO:0007669"/>
    <property type="project" value="TreeGrafter"/>
</dbReference>
<dbReference type="InterPro" id="IPR036282">
    <property type="entry name" value="Glutathione-S-Trfase_C_sf"/>
</dbReference>
<comment type="caution">
    <text evidence="5">The sequence shown here is derived from an EMBL/GenBank/DDBJ whole genome shotgun (WGS) entry which is preliminary data.</text>
</comment>
<feature type="domain" description="GST C-terminal" evidence="4">
    <location>
        <begin position="88"/>
        <end position="214"/>
    </location>
</feature>
<dbReference type="Pfam" id="PF02798">
    <property type="entry name" value="GST_N"/>
    <property type="match status" value="1"/>
</dbReference>
<dbReference type="CDD" id="cd03177">
    <property type="entry name" value="GST_C_Delta_Epsilon"/>
    <property type="match status" value="1"/>
</dbReference>
<evidence type="ECO:0000256" key="2">
    <source>
        <dbReference type="RuleBase" id="RU003494"/>
    </source>
</evidence>
<feature type="domain" description="GST N-terminal" evidence="3">
    <location>
        <begin position="1"/>
        <end position="82"/>
    </location>
</feature>
<dbReference type="SUPFAM" id="SSF52833">
    <property type="entry name" value="Thioredoxin-like"/>
    <property type="match status" value="1"/>
</dbReference>
<dbReference type="OrthoDB" id="2309723at2759"/>
<dbReference type="InterPro" id="IPR010987">
    <property type="entry name" value="Glutathione-S-Trfase_C-like"/>
</dbReference>
<dbReference type="FunFam" id="1.20.1050.10:FF:000007">
    <property type="entry name" value="Glutathione S-transferase 1-1"/>
    <property type="match status" value="1"/>
</dbReference>
<dbReference type="InterPro" id="IPR036249">
    <property type="entry name" value="Thioredoxin-like_sf"/>
</dbReference>
<evidence type="ECO:0000313" key="5">
    <source>
        <dbReference type="EMBL" id="TRY77086.1"/>
    </source>
</evidence>
<evidence type="ECO:0000256" key="1">
    <source>
        <dbReference type="ARBA" id="ARBA00011738"/>
    </source>
</evidence>
<dbReference type="PROSITE" id="PS50404">
    <property type="entry name" value="GST_NTER"/>
    <property type="match status" value="1"/>
</dbReference>
<dbReference type="OMA" id="NFNPPAY"/>
<dbReference type="PANTHER" id="PTHR43969">
    <property type="entry name" value="GLUTATHIONE S TRANSFERASE D10, ISOFORM A-RELATED"/>
    <property type="match status" value="1"/>
</dbReference>
<gene>
    <name evidence="5" type="ORF">TCAL_02700</name>
</gene>
<dbReference type="FunFam" id="3.40.30.10:FF:000034">
    <property type="entry name" value="glutathione S-transferase 1"/>
    <property type="match status" value="1"/>
</dbReference>
<dbReference type="AlphaFoldDB" id="A0A553PHD2"/>
<sequence>MPMQLYAHPQSPFCRSVSMTLSLVGKEHEYKYLDLFAGEQNSPEFLKINPQHNVPTLVEDDFVLTESRAIAVYVAQKFGTKGQLFPEDLKEQAAVNEKLYFDANVLWKAFAEVFGPLAFGGQKEINQDKVKALKEKLALFNTYFEKTGFVAGTKDMTVADICCLATYTTIQLTEKAFVNMEDYPQAQKWVETCKKKIPEYEESNQKGLDIFKKFFHARTGL</sequence>
<dbReference type="PROSITE" id="PS50405">
    <property type="entry name" value="GST_CTER"/>
    <property type="match status" value="1"/>
</dbReference>
<dbReference type="Gene3D" id="3.40.30.10">
    <property type="entry name" value="Glutaredoxin"/>
    <property type="match status" value="1"/>
</dbReference>
<proteinExistence type="inferred from homology"/>
<dbReference type="CDD" id="cd03045">
    <property type="entry name" value="GST_N_Delta_Epsilon"/>
    <property type="match status" value="1"/>
</dbReference>
<dbReference type="Pfam" id="PF00043">
    <property type="entry name" value="GST_C"/>
    <property type="match status" value="1"/>
</dbReference>
<evidence type="ECO:0000259" key="3">
    <source>
        <dbReference type="PROSITE" id="PS50404"/>
    </source>
</evidence>